<evidence type="ECO:0000313" key="1">
    <source>
        <dbReference type="EMBL" id="KAF6465954.1"/>
    </source>
</evidence>
<dbReference type="Proteomes" id="UP000593571">
    <property type="component" value="Unassembled WGS sequence"/>
</dbReference>
<keyword evidence="2" id="KW-1185">Reference proteome</keyword>
<proteinExistence type="predicted"/>
<comment type="caution">
    <text evidence="1">The sequence shown here is derived from an EMBL/GenBank/DDBJ whole genome shotgun (WGS) entry which is preliminary data.</text>
</comment>
<name>A0A7J8H0U8_ROUAE</name>
<dbReference type="AlphaFoldDB" id="A0A7J8H0U8"/>
<sequence length="135" mass="15592">MLHHYALEACCLSAYPQIELWRQLILLDTLIYKMTHTFYKWIHSYSGWRTAISQAAASHCSSLIFTDFFLQAIEKENTECPLYHEQRRQHGHLQTSSKYKFMGCPFSPLVPSQGVQGYSQNISSVCLSLYNTASF</sequence>
<evidence type="ECO:0000313" key="2">
    <source>
        <dbReference type="Proteomes" id="UP000593571"/>
    </source>
</evidence>
<protein>
    <submittedName>
        <fullName evidence="1">Uncharacterized protein</fullName>
    </submittedName>
</protein>
<gene>
    <name evidence="1" type="ORF">HJG63_011301</name>
</gene>
<reference evidence="1 2" key="1">
    <citation type="journal article" date="2020" name="Nature">
        <title>Six reference-quality genomes reveal evolution of bat adaptations.</title>
        <authorList>
            <person name="Jebb D."/>
            <person name="Huang Z."/>
            <person name="Pippel M."/>
            <person name="Hughes G.M."/>
            <person name="Lavrichenko K."/>
            <person name="Devanna P."/>
            <person name="Winkler S."/>
            <person name="Jermiin L.S."/>
            <person name="Skirmuntt E.C."/>
            <person name="Katzourakis A."/>
            <person name="Burkitt-Gray L."/>
            <person name="Ray D.A."/>
            <person name="Sullivan K.A.M."/>
            <person name="Roscito J.G."/>
            <person name="Kirilenko B.M."/>
            <person name="Davalos L.M."/>
            <person name="Corthals A.P."/>
            <person name="Power M.L."/>
            <person name="Jones G."/>
            <person name="Ransome R.D."/>
            <person name="Dechmann D.K.N."/>
            <person name="Locatelli A.G."/>
            <person name="Puechmaille S.J."/>
            <person name="Fedrigo O."/>
            <person name="Jarvis E.D."/>
            <person name="Hiller M."/>
            <person name="Vernes S.C."/>
            <person name="Myers E.W."/>
            <person name="Teeling E.C."/>
        </authorList>
    </citation>
    <scope>NUCLEOTIDE SEQUENCE [LARGE SCALE GENOMIC DNA]</scope>
    <source>
        <strain evidence="1">MRouAeg1</strain>
        <tissue evidence="1">Muscle</tissue>
    </source>
</reference>
<dbReference type="EMBL" id="JACASE010000005">
    <property type="protein sequence ID" value="KAF6465954.1"/>
    <property type="molecule type" value="Genomic_DNA"/>
</dbReference>
<organism evidence="1 2">
    <name type="scientific">Rousettus aegyptiacus</name>
    <name type="common">Egyptian fruit bat</name>
    <name type="synonym">Pteropus aegyptiacus</name>
    <dbReference type="NCBI Taxonomy" id="9407"/>
    <lineage>
        <taxon>Eukaryota</taxon>
        <taxon>Metazoa</taxon>
        <taxon>Chordata</taxon>
        <taxon>Craniata</taxon>
        <taxon>Vertebrata</taxon>
        <taxon>Euteleostomi</taxon>
        <taxon>Mammalia</taxon>
        <taxon>Eutheria</taxon>
        <taxon>Laurasiatheria</taxon>
        <taxon>Chiroptera</taxon>
        <taxon>Yinpterochiroptera</taxon>
        <taxon>Pteropodoidea</taxon>
        <taxon>Pteropodidae</taxon>
        <taxon>Rousettinae</taxon>
        <taxon>Rousettus</taxon>
    </lineage>
</organism>
<accession>A0A7J8H0U8</accession>